<feature type="binding site" evidence="18">
    <location>
        <position position="72"/>
    </location>
    <ligand>
        <name>a divalent metal cation</name>
        <dbReference type="ChEBI" id="CHEBI:60240"/>
    </ligand>
</feature>
<keyword evidence="3" id="KW-1003">Cell membrane</keyword>
<evidence type="ECO:0000256" key="10">
    <source>
        <dbReference type="ARBA" id="ARBA00022989"/>
    </source>
</evidence>
<dbReference type="OrthoDB" id="9789934at2"/>
<keyword evidence="4" id="KW-0444">Lipid biosynthesis</keyword>
<evidence type="ECO:0000256" key="15">
    <source>
        <dbReference type="PIRSR" id="PIRSR600829-1"/>
    </source>
</evidence>
<feature type="active site" description="Proton acceptor" evidence="15">
    <location>
        <position position="65"/>
    </location>
</feature>
<evidence type="ECO:0000256" key="18">
    <source>
        <dbReference type="PIRSR" id="PIRSR600829-4"/>
    </source>
</evidence>
<dbReference type="PROSITE" id="PS01069">
    <property type="entry name" value="DAGK_PROKAR"/>
    <property type="match status" value="1"/>
</dbReference>
<feature type="binding site" evidence="16">
    <location>
        <position position="65"/>
    </location>
    <ligand>
        <name>substrate</name>
    </ligand>
</feature>
<evidence type="ECO:0000256" key="3">
    <source>
        <dbReference type="ARBA" id="ARBA00022475"/>
    </source>
</evidence>
<keyword evidence="11" id="KW-0443">Lipid metabolism</keyword>
<comment type="cofactor">
    <cofactor evidence="18">
        <name>Mg(2+)</name>
        <dbReference type="ChEBI" id="CHEBI:18420"/>
    </cofactor>
    <text evidence="18">Mn(2+), Zn(2+), Cd(2+) and Co(2+) support activity to lesser extents.</text>
</comment>
<evidence type="ECO:0000256" key="1">
    <source>
        <dbReference type="ARBA" id="ARBA00004651"/>
    </source>
</evidence>
<feature type="binding site" evidence="17">
    <location>
        <begin position="90"/>
        <end position="91"/>
    </location>
    <ligand>
        <name>ATP</name>
        <dbReference type="ChEBI" id="CHEBI:30616"/>
    </ligand>
</feature>
<evidence type="ECO:0000256" key="12">
    <source>
        <dbReference type="ARBA" id="ARBA00023136"/>
    </source>
</evidence>
<gene>
    <name evidence="20" type="ORF">DL897_07235</name>
</gene>
<dbReference type="Pfam" id="PF01219">
    <property type="entry name" value="DAGK_prokar"/>
    <property type="match status" value="1"/>
</dbReference>
<feature type="binding site" evidence="17">
    <location>
        <position position="12"/>
    </location>
    <ligand>
        <name>ATP</name>
        <dbReference type="ChEBI" id="CHEBI:30616"/>
    </ligand>
</feature>
<evidence type="ECO:0000256" key="11">
    <source>
        <dbReference type="ARBA" id="ARBA00023098"/>
    </source>
</evidence>
<protein>
    <submittedName>
        <fullName evidence="20">Diacylglycerol kinase</fullName>
    </submittedName>
</protein>
<evidence type="ECO:0000256" key="19">
    <source>
        <dbReference type="SAM" id="Phobius"/>
    </source>
</evidence>
<keyword evidence="9 17" id="KW-0067">ATP-binding</keyword>
<dbReference type="InterPro" id="IPR033717">
    <property type="entry name" value="UDPK"/>
</dbReference>
<feature type="transmembrane region" description="Helical" evidence="19">
    <location>
        <begin position="210"/>
        <end position="228"/>
    </location>
</feature>
<comment type="similarity">
    <text evidence="2">Belongs to the bacterial diacylglycerol kinase family.</text>
</comment>
<comment type="subcellular location">
    <subcellularLocation>
        <location evidence="1">Cell membrane</location>
        <topology evidence="1">Multi-pass membrane protein</topology>
    </subcellularLocation>
</comment>
<feature type="binding site" evidence="17">
    <location>
        <position position="72"/>
    </location>
    <ligand>
        <name>ATP</name>
        <dbReference type="ChEBI" id="CHEBI:30616"/>
    </ligand>
</feature>
<dbReference type="PANTHER" id="PTHR34299">
    <property type="entry name" value="DIACYLGLYCEROL KINASE"/>
    <property type="match status" value="1"/>
</dbReference>
<keyword evidence="12 19" id="KW-0472">Membrane</keyword>
<feature type="transmembrane region" description="Helical" evidence="19">
    <location>
        <begin position="92"/>
        <end position="113"/>
    </location>
</feature>
<evidence type="ECO:0000256" key="16">
    <source>
        <dbReference type="PIRSR" id="PIRSR600829-2"/>
    </source>
</evidence>
<evidence type="ECO:0000256" key="6">
    <source>
        <dbReference type="ARBA" id="ARBA00022692"/>
    </source>
</evidence>
<keyword evidence="13" id="KW-0594">Phospholipid biosynthesis</keyword>
<dbReference type="GO" id="GO:0008654">
    <property type="term" value="P:phospholipid biosynthetic process"/>
    <property type="evidence" value="ECO:0007669"/>
    <property type="project" value="UniProtKB-KW"/>
</dbReference>
<evidence type="ECO:0000256" key="8">
    <source>
        <dbReference type="ARBA" id="ARBA00022777"/>
    </source>
</evidence>
<comment type="caution">
    <text evidence="20">The sequence shown here is derived from an EMBL/GenBank/DDBJ whole genome shotgun (WGS) entry which is preliminary data.</text>
</comment>
<evidence type="ECO:0000256" key="2">
    <source>
        <dbReference type="ARBA" id="ARBA00005967"/>
    </source>
</evidence>
<proteinExistence type="inferred from homology"/>
<feature type="binding site" evidence="17">
    <location>
        <begin position="81"/>
        <end position="83"/>
    </location>
    <ligand>
        <name>ATP</name>
        <dbReference type="ChEBI" id="CHEBI:30616"/>
    </ligand>
</feature>
<feature type="transmembrane region" description="Helical" evidence="19">
    <location>
        <begin position="165"/>
        <end position="198"/>
    </location>
</feature>
<evidence type="ECO:0000256" key="17">
    <source>
        <dbReference type="PIRSR" id="PIRSR600829-3"/>
    </source>
</evidence>
<evidence type="ECO:0000256" key="13">
    <source>
        <dbReference type="ARBA" id="ARBA00023209"/>
    </source>
</evidence>
<dbReference type="EMBL" id="QJKK01000003">
    <property type="protein sequence ID" value="RAL25862.1"/>
    <property type="molecule type" value="Genomic_DNA"/>
</dbReference>
<evidence type="ECO:0000256" key="7">
    <source>
        <dbReference type="ARBA" id="ARBA00022741"/>
    </source>
</evidence>
<dbReference type="GO" id="GO:0046872">
    <property type="term" value="F:metal ion binding"/>
    <property type="evidence" value="ECO:0007669"/>
    <property type="project" value="UniProtKB-KW"/>
</dbReference>
<evidence type="ECO:0000256" key="9">
    <source>
        <dbReference type="ARBA" id="ARBA00022840"/>
    </source>
</evidence>
<accession>A0A364K6M8</accession>
<keyword evidence="5" id="KW-0808">Transferase</keyword>
<dbReference type="Proteomes" id="UP000251213">
    <property type="component" value="Unassembled WGS sequence"/>
</dbReference>
<dbReference type="CDD" id="cd14265">
    <property type="entry name" value="UDPK_IM_like"/>
    <property type="match status" value="1"/>
</dbReference>
<evidence type="ECO:0000256" key="4">
    <source>
        <dbReference type="ARBA" id="ARBA00022516"/>
    </source>
</evidence>
<keyword evidence="6 19" id="KW-0812">Transmembrane</keyword>
<dbReference type="PANTHER" id="PTHR34299:SF1">
    <property type="entry name" value="DIACYLGLYCEROL KINASE"/>
    <property type="match status" value="1"/>
</dbReference>
<organism evidence="20 21">
    <name type="scientific">Thermoflavimicrobium daqui</name>
    <dbReference type="NCBI Taxonomy" id="2137476"/>
    <lineage>
        <taxon>Bacteria</taxon>
        <taxon>Bacillati</taxon>
        <taxon>Bacillota</taxon>
        <taxon>Bacilli</taxon>
        <taxon>Bacillales</taxon>
        <taxon>Thermoactinomycetaceae</taxon>
        <taxon>Thermoflavimicrobium</taxon>
    </lineage>
</organism>
<evidence type="ECO:0000313" key="20">
    <source>
        <dbReference type="EMBL" id="RAL25862.1"/>
    </source>
</evidence>
<evidence type="ECO:0000256" key="5">
    <source>
        <dbReference type="ARBA" id="ARBA00022679"/>
    </source>
</evidence>
<keyword evidence="8 20" id="KW-0418">Kinase</keyword>
<dbReference type="GO" id="GO:0005886">
    <property type="term" value="C:plasma membrane"/>
    <property type="evidence" value="ECO:0007669"/>
    <property type="project" value="UniProtKB-SubCell"/>
</dbReference>
<dbReference type="InterPro" id="IPR000829">
    <property type="entry name" value="DAGK"/>
</dbReference>
<keyword evidence="18" id="KW-0479">Metal-binding</keyword>
<feature type="transmembrane region" description="Helical" evidence="19">
    <location>
        <begin position="133"/>
        <end position="153"/>
    </location>
</feature>
<keyword evidence="7 17" id="KW-0547">Nucleotide-binding</keyword>
<reference evidence="20 21" key="2">
    <citation type="submission" date="2018-06" db="EMBL/GenBank/DDBJ databases">
        <authorList>
            <person name="Zhirakovskaya E."/>
        </authorList>
    </citation>
    <scope>NUCLEOTIDE SEQUENCE [LARGE SCALE GENOMIC DNA]</scope>
    <source>
        <strain evidence="20 21">FBKL4.011</strain>
    </source>
</reference>
<feature type="transmembrane region" description="Helical" evidence="19">
    <location>
        <begin position="29"/>
        <end position="46"/>
    </location>
</feature>
<keyword evidence="14" id="KW-1208">Phospholipid metabolism</keyword>
<dbReference type="GO" id="GO:0005524">
    <property type="term" value="F:ATP binding"/>
    <property type="evidence" value="ECO:0007669"/>
    <property type="project" value="UniProtKB-KW"/>
</dbReference>
<name>A0A364K6M8_9BACL</name>
<keyword evidence="21" id="KW-1185">Reference proteome</keyword>
<feature type="transmembrane region" description="Helical" evidence="19">
    <location>
        <begin position="52"/>
        <end position="71"/>
    </location>
</feature>
<dbReference type="GO" id="GO:0016301">
    <property type="term" value="F:kinase activity"/>
    <property type="evidence" value="ECO:0007669"/>
    <property type="project" value="UniProtKB-KW"/>
</dbReference>
<dbReference type="AlphaFoldDB" id="A0A364K6M8"/>
<sequence>MWMIKVIKSFRYALEGLKYTVVTQRNMRIHFLVALIVLIFSLYLPLSKTEVLVLFVTIILVIFAELINTAIEAVVDMVTKEYHPLAKVAKDVAAGAVLLTAGLAVIVGLSVFYPYLNQLFHRFWIDSPHKPSMGLAAIIAFDFFLTLMLKAWLHRRGKTSLEPSMITSVAFCVATLIVAVIGNLIITLLVYFLTTLLLGLRFRVDSNRKAILFGALIGIVVAVVGVRFM</sequence>
<dbReference type="Gene3D" id="1.10.287.3610">
    <property type="match status" value="1"/>
</dbReference>
<reference evidence="20 21" key="1">
    <citation type="submission" date="2018-06" db="EMBL/GenBank/DDBJ databases">
        <title>Thermoflavimicrobium daqus sp. nov., a thermophilic microbe isolated from Moutai-flavour Daqu.</title>
        <authorList>
            <person name="Wang X."/>
            <person name="Zhou H."/>
        </authorList>
    </citation>
    <scope>NUCLEOTIDE SEQUENCE [LARGE SCALE GENOMIC DNA]</scope>
    <source>
        <strain evidence="20 21">FBKL4.011</strain>
    </source>
</reference>
<keyword evidence="10 19" id="KW-1133">Transmembrane helix</keyword>
<evidence type="ECO:0000256" key="14">
    <source>
        <dbReference type="ARBA" id="ARBA00023264"/>
    </source>
</evidence>
<dbReference type="InterPro" id="IPR036945">
    <property type="entry name" value="DAGK_sf"/>
</dbReference>
<dbReference type="RefSeq" id="WP_113658476.1">
    <property type="nucleotide sequence ID" value="NZ_KZ845665.1"/>
</dbReference>
<evidence type="ECO:0000313" key="21">
    <source>
        <dbReference type="Proteomes" id="UP000251213"/>
    </source>
</evidence>
<keyword evidence="18" id="KW-0460">Magnesium</keyword>